<dbReference type="EMBL" id="JAODUO010000533">
    <property type="protein sequence ID" value="KAK2178671.1"/>
    <property type="molecule type" value="Genomic_DNA"/>
</dbReference>
<evidence type="ECO:0000256" key="4">
    <source>
        <dbReference type="ARBA" id="ARBA00022723"/>
    </source>
</evidence>
<evidence type="ECO:0000259" key="11">
    <source>
        <dbReference type="PROSITE" id="PS01033"/>
    </source>
</evidence>
<dbReference type="InterPro" id="IPR014610">
    <property type="entry name" value="Haemoglobin_extracell"/>
</dbReference>
<dbReference type="InterPro" id="IPR044399">
    <property type="entry name" value="Mb-like_M"/>
</dbReference>
<evidence type="ECO:0000313" key="13">
    <source>
        <dbReference type="Proteomes" id="UP001209878"/>
    </source>
</evidence>
<keyword evidence="13" id="KW-1185">Reference proteome</keyword>
<dbReference type="SUPFAM" id="SSF46458">
    <property type="entry name" value="Globin-like"/>
    <property type="match status" value="1"/>
</dbReference>
<evidence type="ECO:0000256" key="5">
    <source>
        <dbReference type="ARBA" id="ARBA00023004"/>
    </source>
</evidence>
<reference evidence="12" key="1">
    <citation type="journal article" date="2023" name="Mol. Biol. Evol.">
        <title>Third-Generation Sequencing Reveals the Adaptive Role of the Epigenome in Three Deep-Sea Polychaetes.</title>
        <authorList>
            <person name="Perez M."/>
            <person name="Aroh O."/>
            <person name="Sun Y."/>
            <person name="Lan Y."/>
            <person name="Juniper S.K."/>
            <person name="Young C.R."/>
            <person name="Angers B."/>
            <person name="Qian P.Y."/>
        </authorList>
    </citation>
    <scope>NUCLEOTIDE SEQUENCE</scope>
    <source>
        <strain evidence="12">R07B-5</strain>
    </source>
</reference>
<dbReference type="AlphaFoldDB" id="A0AAD9KWE6"/>
<keyword evidence="5 6" id="KW-0408">Iron</keyword>
<dbReference type="Proteomes" id="UP001209878">
    <property type="component" value="Unassembled WGS sequence"/>
</dbReference>
<feature type="signal peptide" evidence="10">
    <location>
        <begin position="1"/>
        <end position="17"/>
    </location>
</feature>
<evidence type="ECO:0000256" key="9">
    <source>
        <dbReference type="RuleBase" id="RU000356"/>
    </source>
</evidence>
<feature type="domain" description="Globin" evidence="11">
    <location>
        <begin position="20"/>
        <end position="166"/>
    </location>
</feature>
<dbReference type="GO" id="GO:0005506">
    <property type="term" value="F:iron ion binding"/>
    <property type="evidence" value="ECO:0007669"/>
    <property type="project" value="UniProtKB-UniRule"/>
</dbReference>
<dbReference type="InterPro" id="IPR009050">
    <property type="entry name" value="Globin-like_sf"/>
</dbReference>
<name>A0AAD9KWE6_RIDPI</name>
<dbReference type="GO" id="GO:0005833">
    <property type="term" value="C:hemoglobin complex"/>
    <property type="evidence" value="ECO:0007669"/>
    <property type="project" value="UniProtKB-UniRule"/>
</dbReference>
<accession>A0AAD9KWE6</accession>
<dbReference type="InterPro" id="IPR012292">
    <property type="entry name" value="Globin/Proto"/>
</dbReference>
<feature type="binding site" description="proximal binding residue" evidence="7">
    <location>
        <position position="116"/>
    </location>
    <ligand>
        <name>heme b</name>
        <dbReference type="ChEBI" id="CHEBI:60344"/>
    </ligand>
    <ligandPart>
        <name>Fe</name>
        <dbReference type="ChEBI" id="CHEBI:18248"/>
    </ligandPart>
</feature>
<dbReference type="PIRSF" id="PIRSF036517">
    <property type="entry name" value="Ext_hemo"/>
    <property type="match status" value="1"/>
</dbReference>
<dbReference type="InterPro" id="IPR000971">
    <property type="entry name" value="Globin"/>
</dbReference>
<keyword evidence="2 6" id="KW-0349">Heme</keyword>
<dbReference type="GO" id="GO:0005576">
    <property type="term" value="C:extracellular region"/>
    <property type="evidence" value="ECO:0007669"/>
    <property type="project" value="UniProtKB-UniRule"/>
</dbReference>
<evidence type="ECO:0000256" key="10">
    <source>
        <dbReference type="SAM" id="SignalP"/>
    </source>
</evidence>
<keyword evidence="4 6" id="KW-0479">Metal-binding</keyword>
<sequence>MYATLLVLACGLSVSLANNHCSSADAAIVIEQWQQVSSPDAAAQTKLTGGRAVFKKLFEMAPGAKALFTRVNVDNFESPEFNGHIMRVMGGLDVLVNYLEDTATLDSLLAHLASQHAVRAGVTKGAFELMAKVLMGGLPKVVENFNPDAWANCIVPILNGMSAGLSE</sequence>
<evidence type="ECO:0000256" key="1">
    <source>
        <dbReference type="ARBA" id="ARBA00022448"/>
    </source>
</evidence>
<comment type="similarity">
    <text evidence="6 9">Belongs to the globin family.</text>
</comment>
<dbReference type="PROSITE" id="PS01033">
    <property type="entry name" value="GLOBIN"/>
    <property type="match status" value="1"/>
</dbReference>
<evidence type="ECO:0000256" key="7">
    <source>
        <dbReference type="PIRSR" id="PIRSR036517-1"/>
    </source>
</evidence>
<feature type="chain" id="PRO_5042238032" description="Extracellular globin" evidence="10">
    <location>
        <begin position="18"/>
        <end position="167"/>
    </location>
</feature>
<keyword evidence="8" id="KW-1015">Disulfide bond</keyword>
<evidence type="ECO:0000256" key="8">
    <source>
        <dbReference type="PIRSR" id="PIRSR036517-2"/>
    </source>
</evidence>
<feature type="disulfide bond" evidence="8">
    <location>
        <begin position="21"/>
        <end position="153"/>
    </location>
</feature>
<evidence type="ECO:0000313" key="12">
    <source>
        <dbReference type="EMBL" id="KAK2178671.1"/>
    </source>
</evidence>
<dbReference type="GO" id="GO:0005344">
    <property type="term" value="F:oxygen carrier activity"/>
    <property type="evidence" value="ECO:0007669"/>
    <property type="project" value="UniProtKB-UniRule"/>
</dbReference>
<dbReference type="GO" id="GO:0019825">
    <property type="term" value="F:oxygen binding"/>
    <property type="evidence" value="ECO:0007669"/>
    <property type="project" value="UniProtKB-UniRule"/>
</dbReference>
<keyword evidence="10" id="KW-0732">Signal</keyword>
<proteinExistence type="inferred from homology"/>
<evidence type="ECO:0000256" key="6">
    <source>
        <dbReference type="PIRNR" id="PIRNR036517"/>
    </source>
</evidence>
<dbReference type="Gene3D" id="1.10.490.10">
    <property type="entry name" value="Globins"/>
    <property type="match status" value="1"/>
</dbReference>
<protein>
    <recommendedName>
        <fullName evidence="6">Extracellular globin</fullName>
    </recommendedName>
</protein>
<organism evidence="12 13">
    <name type="scientific">Ridgeia piscesae</name>
    <name type="common">Tubeworm</name>
    <dbReference type="NCBI Taxonomy" id="27915"/>
    <lineage>
        <taxon>Eukaryota</taxon>
        <taxon>Metazoa</taxon>
        <taxon>Spiralia</taxon>
        <taxon>Lophotrochozoa</taxon>
        <taxon>Annelida</taxon>
        <taxon>Polychaeta</taxon>
        <taxon>Sedentaria</taxon>
        <taxon>Canalipalpata</taxon>
        <taxon>Sabellida</taxon>
        <taxon>Siboglinidae</taxon>
        <taxon>Ridgeia</taxon>
    </lineage>
</organism>
<dbReference type="CDD" id="cd01040">
    <property type="entry name" value="Mb-like"/>
    <property type="match status" value="1"/>
</dbReference>
<evidence type="ECO:0000256" key="3">
    <source>
        <dbReference type="ARBA" id="ARBA00022621"/>
    </source>
</evidence>
<gene>
    <name evidence="12" type="ORF">NP493_531g02053</name>
</gene>
<dbReference type="GO" id="GO:0020037">
    <property type="term" value="F:heme binding"/>
    <property type="evidence" value="ECO:0007669"/>
    <property type="project" value="UniProtKB-UniRule"/>
</dbReference>
<keyword evidence="3 6" id="KW-0561">Oxygen transport</keyword>
<dbReference type="Pfam" id="PF00042">
    <property type="entry name" value="Globin"/>
    <property type="match status" value="1"/>
</dbReference>
<evidence type="ECO:0000256" key="2">
    <source>
        <dbReference type="ARBA" id="ARBA00022617"/>
    </source>
</evidence>
<comment type="caution">
    <text evidence="12">The sequence shown here is derived from an EMBL/GenBank/DDBJ whole genome shotgun (WGS) entry which is preliminary data.</text>
</comment>
<keyword evidence="1 6" id="KW-0813">Transport</keyword>